<dbReference type="RefSeq" id="WP_077342339.1">
    <property type="nucleotide sequence ID" value="NZ_CP019605.1"/>
</dbReference>
<dbReference type="EMBL" id="CP019605">
    <property type="protein sequence ID" value="AQP44857.1"/>
    <property type="molecule type" value="Genomic_DNA"/>
</dbReference>
<evidence type="ECO:0000313" key="3">
    <source>
        <dbReference type="Proteomes" id="UP000188324"/>
    </source>
</evidence>
<sequence>MSPVHHQPDRRSPLVFEMHELARQAGTMKQVTTTVPAPADLGNEVIGVPQDSDIELDLRFEAVTEGVLVTGTATVQLRGQCARCLDDIEDEESFDVQELYFYPGREIEDDEAQIVEEMIDLDEALRDAVVLELPFTPLCEEDCLGLCPQCGFNRNDDPDHTHEQQIDPRWSKLSGLTGDTQD</sequence>
<evidence type="ECO:0000256" key="1">
    <source>
        <dbReference type="SAM" id="MobiDB-lite"/>
    </source>
</evidence>
<proteinExistence type="predicted"/>
<organism evidence="2 3">
    <name type="scientific">Tessaracoccus flavus</name>
    <dbReference type="NCBI Taxonomy" id="1610493"/>
    <lineage>
        <taxon>Bacteria</taxon>
        <taxon>Bacillati</taxon>
        <taxon>Actinomycetota</taxon>
        <taxon>Actinomycetes</taxon>
        <taxon>Propionibacteriales</taxon>
        <taxon>Propionibacteriaceae</taxon>
        <taxon>Tessaracoccus</taxon>
    </lineage>
</organism>
<protein>
    <submittedName>
        <fullName evidence="2">Metal-binding protein</fullName>
    </submittedName>
</protein>
<feature type="region of interest" description="Disordered" evidence="1">
    <location>
        <begin position="158"/>
        <end position="182"/>
    </location>
</feature>
<gene>
    <name evidence="2" type="ORF">RPIT_08695</name>
</gene>
<evidence type="ECO:0000313" key="2">
    <source>
        <dbReference type="EMBL" id="AQP44857.1"/>
    </source>
</evidence>
<feature type="compositionally biased region" description="Basic and acidic residues" evidence="1">
    <location>
        <begin position="158"/>
        <end position="170"/>
    </location>
</feature>
<dbReference type="KEGG" id="tfl:RPIT_08695"/>
<dbReference type="Proteomes" id="UP000188324">
    <property type="component" value="Chromosome"/>
</dbReference>
<reference evidence="2 3" key="1">
    <citation type="journal article" date="2016" name="Int. J. Syst. Evol. Microbiol.">
        <title>Tessaracoccus flavus sp. nov., isolated from the drainage system of a lindane-producing factory.</title>
        <authorList>
            <person name="Kumari R."/>
            <person name="Singh P."/>
            <person name="Schumann P."/>
            <person name="Lal R."/>
        </authorList>
    </citation>
    <scope>NUCLEOTIDE SEQUENCE [LARGE SCALE GENOMIC DNA]</scope>
    <source>
        <strain evidence="2 3">RP1T</strain>
    </source>
</reference>
<keyword evidence="3" id="KW-1185">Reference proteome</keyword>
<name>A0A1Q2CFJ0_9ACTN</name>
<dbReference type="InterPro" id="IPR003772">
    <property type="entry name" value="YceD"/>
</dbReference>
<dbReference type="Pfam" id="PF02620">
    <property type="entry name" value="YceD"/>
    <property type="match status" value="1"/>
</dbReference>
<dbReference type="PANTHER" id="PTHR34374:SF1">
    <property type="entry name" value="LARGE RIBOSOMAL RNA SUBUNIT ACCUMULATION PROTEIN YCED HOMOLOG 1, CHLOROPLASTIC"/>
    <property type="match status" value="1"/>
</dbReference>
<dbReference type="AlphaFoldDB" id="A0A1Q2CFJ0"/>
<accession>A0A1Q2CFJ0</accession>
<dbReference type="STRING" id="1610493.RPIT_08695"/>
<dbReference type="PANTHER" id="PTHR34374">
    <property type="entry name" value="LARGE RIBOSOMAL RNA SUBUNIT ACCUMULATION PROTEIN YCED HOMOLOG 1, CHLOROPLASTIC"/>
    <property type="match status" value="1"/>
</dbReference>